<dbReference type="GO" id="GO:0004826">
    <property type="term" value="F:phenylalanine-tRNA ligase activity"/>
    <property type="evidence" value="ECO:0007669"/>
    <property type="project" value="UniProtKB-EC"/>
</dbReference>
<evidence type="ECO:0000259" key="17">
    <source>
        <dbReference type="PROSITE" id="PS51483"/>
    </source>
</evidence>
<dbReference type="PANTHER" id="PTHR10947">
    <property type="entry name" value="PHENYLALANYL-TRNA SYNTHETASE BETA CHAIN AND LEUCINE-RICH REPEAT-CONTAINING PROTEIN 47"/>
    <property type="match status" value="1"/>
</dbReference>
<gene>
    <name evidence="18" type="ORF">PILCRDRAFT_811424</name>
</gene>
<dbReference type="InterPro" id="IPR004531">
    <property type="entry name" value="Phe-tRNA-synth_IIc_bsu_arc_euk"/>
</dbReference>
<keyword evidence="10" id="KW-0547">Nucleotide-binding</keyword>
<comment type="subcellular location">
    <subcellularLocation>
        <location evidence="2">Cytoplasm</location>
    </subcellularLocation>
</comment>
<dbReference type="Gene3D" id="3.50.40.10">
    <property type="entry name" value="Phenylalanyl-trna Synthetase, Chain B, domain 3"/>
    <property type="match status" value="1"/>
</dbReference>
<evidence type="ECO:0000256" key="2">
    <source>
        <dbReference type="ARBA" id="ARBA00004496"/>
    </source>
</evidence>
<dbReference type="InterPro" id="IPR040659">
    <property type="entry name" value="PhetRS_B1"/>
</dbReference>
<reference evidence="18 19" key="1">
    <citation type="submission" date="2014-04" db="EMBL/GenBank/DDBJ databases">
        <authorList>
            <consortium name="DOE Joint Genome Institute"/>
            <person name="Kuo A."/>
            <person name="Tarkka M."/>
            <person name="Buscot F."/>
            <person name="Kohler A."/>
            <person name="Nagy L.G."/>
            <person name="Floudas D."/>
            <person name="Copeland A."/>
            <person name="Barry K.W."/>
            <person name="Cichocki N."/>
            <person name="Veneault-Fourrey C."/>
            <person name="LaButti K."/>
            <person name="Lindquist E.A."/>
            <person name="Lipzen A."/>
            <person name="Lundell T."/>
            <person name="Morin E."/>
            <person name="Murat C."/>
            <person name="Sun H."/>
            <person name="Tunlid A."/>
            <person name="Henrissat B."/>
            <person name="Grigoriev I.V."/>
            <person name="Hibbett D.S."/>
            <person name="Martin F."/>
            <person name="Nordberg H.P."/>
            <person name="Cantor M.N."/>
            <person name="Hua S.X."/>
        </authorList>
    </citation>
    <scope>NUCLEOTIDE SEQUENCE [LARGE SCALE GENOMIC DNA]</scope>
    <source>
        <strain evidence="18 19">F 1598</strain>
    </source>
</reference>
<evidence type="ECO:0000256" key="11">
    <source>
        <dbReference type="ARBA" id="ARBA00022840"/>
    </source>
</evidence>
<dbReference type="SMART" id="SM00873">
    <property type="entry name" value="B3_4"/>
    <property type="match status" value="1"/>
</dbReference>
<dbReference type="AlphaFoldDB" id="A0A0C3GH02"/>
<evidence type="ECO:0000256" key="14">
    <source>
        <dbReference type="ARBA" id="ARBA00023146"/>
    </source>
</evidence>
<comment type="catalytic activity">
    <reaction evidence="16">
        <text>tRNA(Phe) + L-phenylalanine + ATP = L-phenylalanyl-tRNA(Phe) + AMP + diphosphate + H(+)</text>
        <dbReference type="Rhea" id="RHEA:19413"/>
        <dbReference type="Rhea" id="RHEA-COMP:9668"/>
        <dbReference type="Rhea" id="RHEA-COMP:9699"/>
        <dbReference type="ChEBI" id="CHEBI:15378"/>
        <dbReference type="ChEBI" id="CHEBI:30616"/>
        <dbReference type="ChEBI" id="CHEBI:33019"/>
        <dbReference type="ChEBI" id="CHEBI:58095"/>
        <dbReference type="ChEBI" id="CHEBI:78442"/>
        <dbReference type="ChEBI" id="CHEBI:78531"/>
        <dbReference type="ChEBI" id="CHEBI:456215"/>
        <dbReference type="EC" id="6.1.1.20"/>
    </reaction>
</comment>
<dbReference type="InterPro" id="IPR045864">
    <property type="entry name" value="aa-tRNA-synth_II/BPL/LPL"/>
</dbReference>
<dbReference type="SUPFAM" id="SSF56037">
    <property type="entry name" value="PheT/TilS domain"/>
    <property type="match status" value="1"/>
</dbReference>
<dbReference type="Pfam" id="PF03483">
    <property type="entry name" value="B3_4"/>
    <property type="match status" value="1"/>
</dbReference>
<dbReference type="Gene3D" id="3.30.56.10">
    <property type="match status" value="2"/>
</dbReference>
<comment type="similarity">
    <text evidence="3">Belongs to the phenylalanyl-tRNA synthetase beta subunit family. Type 2 subfamily.</text>
</comment>
<organism evidence="18 19">
    <name type="scientific">Piloderma croceum (strain F 1598)</name>
    <dbReference type="NCBI Taxonomy" id="765440"/>
    <lineage>
        <taxon>Eukaryota</taxon>
        <taxon>Fungi</taxon>
        <taxon>Dikarya</taxon>
        <taxon>Basidiomycota</taxon>
        <taxon>Agaricomycotina</taxon>
        <taxon>Agaricomycetes</taxon>
        <taxon>Agaricomycetidae</taxon>
        <taxon>Atheliales</taxon>
        <taxon>Atheliaceae</taxon>
        <taxon>Piloderma</taxon>
    </lineage>
</organism>
<evidence type="ECO:0000256" key="15">
    <source>
        <dbReference type="ARBA" id="ARBA00033189"/>
    </source>
</evidence>
<dbReference type="Proteomes" id="UP000054166">
    <property type="component" value="Unassembled WGS sequence"/>
</dbReference>
<evidence type="ECO:0000313" key="18">
    <source>
        <dbReference type="EMBL" id="KIM90929.1"/>
    </source>
</evidence>
<dbReference type="HOGENOM" id="CLU_020279_2_0_1"/>
<evidence type="ECO:0000256" key="6">
    <source>
        <dbReference type="ARBA" id="ARBA00017032"/>
    </source>
</evidence>
<dbReference type="InterPro" id="IPR005147">
    <property type="entry name" value="tRNA_synthase_B5-dom"/>
</dbReference>
<evidence type="ECO:0000313" key="19">
    <source>
        <dbReference type="Proteomes" id="UP000054166"/>
    </source>
</evidence>
<keyword evidence="19" id="KW-1185">Reference proteome</keyword>
<dbReference type="GO" id="GO:0000287">
    <property type="term" value="F:magnesium ion binding"/>
    <property type="evidence" value="ECO:0007669"/>
    <property type="project" value="InterPro"/>
</dbReference>
<keyword evidence="8" id="KW-0436">Ligase</keyword>
<dbReference type="PANTHER" id="PTHR10947:SF0">
    <property type="entry name" value="PHENYLALANINE--TRNA LIGASE BETA SUBUNIT"/>
    <property type="match status" value="1"/>
</dbReference>
<dbReference type="InterPro" id="IPR005146">
    <property type="entry name" value="B3/B4_tRNA-bd"/>
</dbReference>
<dbReference type="FunFam" id="3.30.930.10:FF:000059">
    <property type="entry name" value="phenylalanine--tRNA ligase beta subunit"/>
    <property type="match status" value="1"/>
</dbReference>
<dbReference type="InterPro" id="IPR020825">
    <property type="entry name" value="Phe-tRNA_synthase-like_B3/B4"/>
</dbReference>
<dbReference type="Pfam" id="PF18262">
    <property type="entry name" value="PhetRS_B1"/>
    <property type="match status" value="1"/>
</dbReference>
<evidence type="ECO:0000256" key="8">
    <source>
        <dbReference type="ARBA" id="ARBA00022598"/>
    </source>
</evidence>
<dbReference type="InParanoid" id="A0A0C3GH02"/>
<dbReference type="SUPFAM" id="SSF55681">
    <property type="entry name" value="Class II aaRS and biotin synthetases"/>
    <property type="match status" value="1"/>
</dbReference>
<keyword evidence="14" id="KW-0030">Aminoacyl-tRNA synthetase</keyword>
<dbReference type="InterPro" id="IPR045060">
    <property type="entry name" value="Phe-tRNA-ligase_IIc_bsu"/>
</dbReference>
<evidence type="ECO:0000256" key="5">
    <source>
        <dbReference type="ARBA" id="ARBA00012814"/>
    </source>
</evidence>
<dbReference type="PROSITE" id="PS51483">
    <property type="entry name" value="B5"/>
    <property type="match status" value="1"/>
</dbReference>
<dbReference type="InterPro" id="IPR041616">
    <property type="entry name" value="PheRS_beta_core"/>
</dbReference>
<dbReference type="GO" id="GO:0003723">
    <property type="term" value="F:RNA binding"/>
    <property type="evidence" value="ECO:0007669"/>
    <property type="project" value="InterPro"/>
</dbReference>
<dbReference type="FunCoup" id="A0A0C3GH02">
    <property type="interactions" value="659"/>
</dbReference>
<keyword evidence="13" id="KW-0648">Protein biosynthesis</keyword>
<dbReference type="Gene3D" id="3.30.930.10">
    <property type="entry name" value="Bira Bifunctional Protein, Domain 2"/>
    <property type="match status" value="1"/>
</dbReference>
<evidence type="ECO:0000256" key="1">
    <source>
        <dbReference type="ARBA" id="ARBA00001946"/>
    </source>
</evidence>
<dbReference type="GO" id="GO:0006432">
    <property type="term" value="P:phenylalanyl-tRNA aminoacylation"/>
    <property type="evidence" value="ECO:0007669"/>
    <property type="project" value="InterPro"/>
</dbReference>
<dbReference type="SMART" id="SM00874">
    <property type="entry name" value="B5"/>
    <property type="match status" value="1"/>
</dbReference>
<keyword evidence="11" id="KW-0067">ATP-binding</keyword>
<feature type="domain" description="B5" evidence="17">
    <location>
        <begin position="300"/>
        <end position="378"/>
    </location>
</feature>
<evidence type="ECO:0000256" key="9">
    <source>
        <dbReference type="ARBA" id="ARBA00022723"/>
    </source>
</evidence>
<evidence type="ECO:0000256" key="4">
    <source>
        <dbReference type="ARBA" id="ARBA00011209"/>
    </source>
</evidence>
<dbReference type="GO" id="GO:0005524">
    <property type="term" value="F:ATP binding"/>
    <property type="evidence" value="ECO:0007669"/>
    <property type="project" value="UniProtKB-KW"/>
</dbReference>
<evidence type="ECO:0000256" key="12">
    <source>
        <dbReference type="ARBA" id="ARBA00022842"/>
    </source>
</evidence>
<dbReference type="InterPro" id="IPR009061">
    <property type="entry name" value="DNA-bd_dom_put_sf"/>
</dbReference>
<keyword evidence="7" id="KW-0963">Cytoplasm</keyword>
<dbReference type="NCBIfam" id="TIGR00471">
    <property type="entry name" value="pheT_arch"/>
    <property type="match status" value="1"/>
</dbReference>
<sequence>MPTVAVDKADLWDRLGRKYSTEEFDKLCFEYGLELDEDTTEEVEASIKKGLPAERPQLKIEIPANRYDLLCIEGISRALRVFLGKDQPPDYKHAYPPGGKNSLLTVTISPETKQIRSYFACAILRGVKFTERSYASFIDLQDKLHQNICRRRQFVAIGTHDLDTLQGPFRYEARPPRDIKFVPLGKDKEYTAEELMTVYESEKHLSRYLPIIKDSPVYPIIYDSKDRVLSMPPIINSEHSKITLKTQNVFIDVTATDETKLGIVVNIVATMFSEYCQEPFTIEPCKVIYPDGKERITPDISSRHTNVHASYVNSCTGLSLSAAEVSTLLTRMSLHASVSPNDSDELQMQIPPTRPDILHECDIMEDAAIAYGFNNLPDTFPSTSTVAQPLAISKLSDVVRTEWAFAGWVEVLPLILCSHEENFEWLNRKDDGTQAVKIANPKTLEFQVVRTSLLPGLLKTIRENRSHPLPIRIFETSDVVFKDATRERQARNERHAAALWCNKTAGFEVVHGMLDRIMQMLEVPKISSTDFKAETGYYIKEASDPAFFPGRAATVYYRAPPISKSHLTAIKDDIKAAIHSRNDAEIGTLGVLHPSVLEKFEIGYPCSALEFTLEPFKKEMQKVWTNPE</sequence>
<keyword evidence="12" id="KW-0460">Magnesium</keyword>
<proteinExistence type="inferred from homology"/>
<dbReference type="FunFam" id="3.30.56.10:FF:000006">
    <property type="entry name" value="Phenylalanyl-tRNA synthetase subunit beta"/>
    <property type="match status" value="1"/>
</dbReference>
<evidence type="ECO:0000256" key="10">
    <source>
        <dbReference type="ARBA" id="ARBA00022741"/>
    </source>
</evidence>
<dbReference type="SUPFAM" id="SSF46955">
    <property type="entry name" value="Putative DNA-binding domain"/>
    <property type="match status" value="2"/>
</dbReference>
<dbReference type="EMBL" id="KN832972">
    <property type="protein sequence ID" value="KIM90929.1"/>
    <property type="molecule type" value="Genomic_DNA"/>
</dbReference>
<evidence type="ECO:0000256" key="7">
    <source>
        <dbReference type="ARBA" id="ARBA00022490"/>
    </source>
</evidence>
<dbReference type="FunFam" id="3.30.56.10:FF:000004">
    <property type="entry name" value="Phenylalanyl-tRNA synthetase, beta subunit"/>
    <property type="match status" value="1"/>
</dbReference>
<accession>A0A0C3GH02</accession>
<keyword evidence="9" id="KW-0479">Metal-binding</keyword>
<dbReference type="FunFam" id="3.50.40.10:FF:000002">
    <property type="entry name" value="phenylalanine--tRNA ligase beta subunit"/>
    <property type="match status" value="1"/>
</dbReference>
<comment type="subunit">
    <text evidence="4">Tetramer of two alpha and two beta subunits.</text>
</comment>
<evidence type="ECO:0000256" key="13">
    <source>
        <dbReference type="ARBA" id="ARBA00022917"/>
    </source>
</evidence>
<dbReference type="EC" id="6.1.1.20" evidence="5"/>
<comment type="cofactor">
    <cofactor evidence="1">
        <name>Mg(2+)</name>
        <dbReference type="ChEBI" id="CHEBI:18420"/>
    </cofactor>
</comment>
<name>A0A0C3GH02_PILCF</name>
<protein>
    <recommendedName>
        <fullName evidence="6">Phenylalanine--tRNA ligase beta subunit</fullName>
        <ecNumber evidence="5">6.1.1.20</ecNumber>
    </recommendedName>
    <alternativeName>
        <fullName evidence="15">Phenylalanyl-tRNA synthetase beta subunit</fullName>
    </alternativeName>
</protein>
<dbReference type="GO" id="GO:0009328">
    <property type="term" value="C:phenylalanine-tRNA ligase complex"/>
    <property type="evidence" value="ECO:0007669"/>
    <property type="project" value="TreeGrafter"/>
</dbReference>
<dbReference type="STRING" id="765440.A0A0C3GH02"/>
<dbReference type="OrthoDB" id="1698572at2759"/>
<dbReference type="Pfam" id="PF17759">
    <property type="entry name" value="tRNA_synthFbeta"/>
    <property type="match status" value="1"/>
</dbReference>
<evidence type="ECO:0000256" key="3">
    <source>
        <dbReference type="ARBA" id="ARBA00007438"/>
    </source>
</evidence>
<dbReference type="CDD" id="cd00769">
    <property type="entry name" value="PheRS_beta_core"/>
    <property type="match status" value="1"/>
</dbReference>
<evidence type="ECO:0000256" key="16">
    <source>
        <dbReference type="ARBA" id="ARBA00049255"/>
    </source>
</evidence>
<dbReference type="Pfam" id="PF03484">
    <property type="entry name" value="B5"/>
    <property type="match status" value="1"/>
</dbReference>
<reference evidence="19" key="2">
    <citation type="submission" date="2015-01" db="EMBL/GenBank/DDBJ databases">
        <title>Evolutionary Origins and Diversification of the Mycorrhizal Mutualists.</title>
        <authorList>
            <consortium name="DOE Joint Genome Institute"/>
            <consortium name="Mycorrhizal Genomics Consortium"/>
            <person name="Kohler A."/>
            <person name="Kuo A."/>
            <person name="Nagy L.G."/>
            <person name="Floudas D."/>
            <person name="Copeland A."/>
            <person name="Barry K.W."/>
            <person name="Cichocki N."/>
            <person name="Veneault-Fourrey C."/>
            <person name="LaButti K."/>
            <person name="Lindquist E.A."/>
            <person name="Lipzen A."/>
            <person name="Lundell T."/>
            <person name="Morin E."/>
            <person name="Murat C."/>
            <person name="Riley R."/>
            <person name="Ohm R."/>
            <person name="Sun H."/>
            <person name="Tunlid A."/>
            <person name="Henrissat B."/>
            <person name="Grigoriev I.V."/>
            <person name="Hibbett D.S."/>
            <person name="Martin F."/>
        </authorList>
    </citation>
    <scope>NUCLEOTIDE SEQUENCE [LARGE SCALE GENOMIC DNA]</scope>
    <source>
        <strain evidence="19">F 1598</strain>
    </source>
</reference>